<accession>A0AAE7CQE3</accession>
<dbReference type="InterPro" id="IPR019935">
    <property type="entry name" value="CHP03546"/>
</dbReference>
<keyword evidence="1" id="KW-0472">Membrane</keyword>
<feature type="transmembrane region" description="Helical" evidence="1">
    <location>
        <begin position="43"/>
        <end position="66"/>
    </location>
</feature>
<name>A0AAE7CQE3_9GAMM</name>
<keyword evidence="1" id="KW-1133">Transmembrane helix</keyword>
<evidence type="ECO:0000256" key="1">
    <source>
        <dbReference type="SAM" id="Phobius"/>
    </source>
</evidence>
<dbReference type="NCBIfam" id="TIGR03546">
    <property type="entry name" value="TIGR03546 family protein"/>
    <property type="match status" value="1"/>
</dbReference>
<sequence length="626" mass="68495">MNKLYDMFVKVIFSPSTPAQLLLVSIFGFVFGFIPGFSHAPFLFSLIIVLVLILRVNIGLFVIIAFFAKLLSYLLEGISFTIGRWLLDGFTQPIFKTVVNTPVLAYAGFDYYLVTGAFFVSLILGIAFGVLIAKAYKKMVAKMASMQSQSQMYQKVTSKLSVKIASKIIFGKNIAKVDWQKVQARKFRQPIRVWGTVLVILFIAGIVFAPQVLETALVSNIIKQQLTKANGATVDYDSMSLNVASANLQINGLGAADPANLNKDRFYAGSINASLDITKLLTKQISLKNVEVTDVSLDKTRDKKGSLYIKSQNVNVFDSEKSSQEVTKSIKKVSTSMQQIDIQEITKKAKVTKNVAKGIKQVVEFLAYFRSPTQSQSDSSKTTAAEINQQAKVYGYANIQAKHLHDKAPDFTIQNMNIKGYENDGMVYDIKVSNLSTNPILLAKPTEINVKSSSNDKIAASVIISNQVGVDNTVSFDLKNLTGELAKGLSIQGVGIDADSLDITGSGKWQFKDARNISFDIPLKLNFTDVAVSFQKTKQKISDLTLDATISGDLDKVSFTADTSSLTSLLSTEAAKKTAENLAKQAGLDKKTKDLLKKTTINGKSINDLKPEDVKQLASQFGVSLS</sequence>
<evidence type="ECO:0000313" key="3">
    <source>
        <dbReference type="Proteomes" id="UP000502004"/>
    </source>
</evidence>
<keyword evidence="1" id="KW-0812">Transmembrane</keyword>
<keyword evidence="3" id="KW-1185">Reference proteome</keyword>
<dbReference type="KEGG" id="aii:E4K63_02655"/>
<gene>
    <name evidence="2" type="ORF">E4K63_02655</name>
</gene>
<reference evidence="2 3" key="1">
    <citation type="submission" date="2019-03" db="EMBL/GenBank/DDBJ databases">
        <title>Complete Genome Sequence of Allofrancisella inopinata Strain SYSU YG23 Isolated from Water-Cooling Systems in China.</title>
        <authorList>
            <person name="Ohrman C."/>
            <person name="Uneklint I."/>
            <person name="Sjodin A."/>
        </authorList>
    </citation>
    <scope>NUCLEOTIDE SEQUENCE [LARGE SCALE GENOMIC DNA]</scope>
    <source>
        <strain evidence="2 3">SYSU YG23</strain>
    </source>
</reference>
<evidence type="ECO:0000313" key="2">
    <source>
        <dbReference type="EMBL" id="QIV95790.1"/>
    </source>
</evidence>
<dbReference type="Proteomes" id="UP000502004">
    <property type="component" value="Chromosome"/>
</dbReference>
<feature type="transmembrane region" description="Helical" evidence="1">
    <location>
        <begin position="21"/>
        <end position="37"/>
    </location>
</feature>
<dbReference type="RefSeq" id="WP_133941331.1">
    <property type="nucleotide sequence ID" value="NZ_CP038241.1"/>
</dbReference>
<proteinExistence type="predicted"/>
<feature type="transmembrane region" description="Helical" evidence="1">
    <location>
        <begin position="111"/>
        <end position="133"/>
    </location>
</feature>
<protein>
    <submittedName>
        <fullName evidence="2">TIGR03546 family protein</fullName>
    </submittedName>
</protein>
<dbReference type="EMBL" id="CP038241">
    <property type="protein sequence ID" value="QIV95790.1"/>
    <property type="molecule type" value="Genomic_DNA"/>
</dbReference>
<organism evidence="2 3">
    <name type="scientific">Allofrancisella inopinata</name>
    <dbReference type="NCBI Taxonomy" id="1085647"/>
    <lineage>
        <taxon>Bacteria</taxon>
        <taxon>Pseudomonadati</taxon>
        <taxon>Pseudomonadota</taxon>
        <taxon>Gammaproteobacteria</taxon>
        <taxon>Thiotrichales</taxon>
        <taxon>Francisellaceae</taxon>
        <taxon>Allofrancisella</taxon>
    </lineage>
</organism>
<feature type="transmembrane region" description="Helical" evidence="1">
    <location>
        <begin position="193"/>
        <end position="213"/>
    </location>
</feature>
<dbReference type="AlphaFoldDB" id="A0AAE7CQE3"/>